<dbReference type="EMBL" id="MU856150">
    <property type="protein sequence ID" value="KAK3897495.1"/>
    <property type="molecule type" value="Genomic_DNA"/>
</dbReference>
<protein>
    <submittedName>
        <fullName evidence="1">Uncharacterized protein</fullName>
    </submittedName>
</protein>
<name>A0AAN6MB43_9PEZI</name>
<reference evidence="1" key="1">
    <citation type="journal article" date="2023" name="Mol. Phylogenet. Evol.">
        <title>Genome-scale phylogeny and comparative genomics of the fungal order Sordariales.</title>
        <authorList>
            <person name="Hensen N."/>
            <person name="Bonometti L."/>
            <person name="Westerberg I."/>
            <person name="Brannstrom I.O."/>
            <person name="Guillou S."/>
            <person name="Cros-Aarteil S."/>
            <person name="Calhoun S."/>
            <person name="Haridas S."/>
            <person name="Kuo A."/>
            <person name="Mondo S."/>
            <person name="Pangilinan J."/>
            <person name="Riley R."/>
            <person name="LaButti K."/>
            <person name="Andreopoulos B."/>
            <person name="Lipzen A."/>
            <person name="Chen C."/>
            <person name="Yan M."/>
            <person name="Daum C."/>
            <person name="Ng V."/>
            <person name="Clum A."/>
            <person name="Steindorff A."/>
            <person name="Ohm R.A."/>
            <person name="Martin F."/>
            <person name="Silar P."/>
            <person name="Natvig D.O."/>
            <person name="Lalanne C."/>
            <person name="Gautier V."/>
            <person name="Ament-Velasquez S.L."/>
            <person name="Kruys A."/>
            <person name="Hutchinson M.I."/>
            <person name="Powell A.J."/>
            <person name="Barry K."/>
            <person name="Miller A.N."/>
            <person name="Grigoriev I.V."/>
            <person name="Debuchy R."/>
            <person name="Gladieux P."/>
            <person name="Hiltunen Thoren M."/>
            <person name="Johannesson H."/>
        </authorList>
    </citation>
    <scope>NUCLEOTIDE SEQUENCE</scope>
    <source>
        <strain evidence="1">CBS 103.79</strain>
    </source>
</reference>
<dbReference type="Proteomes" id="UP001303889">
    <property type="component" value="Unassembled WGS sequence"/>
</dbReference>
<accession>A0AAN6MB43</accession>
<gene>
    <name evidence="1" type="ORF">C8A05DRAFT_19758</name>
</gene>
<organism evidence="1 2">
    <name type="scientific">Staphylotrichum tortipilum</name>
    <dbReference type="NCBI Taxonomy" id="2831512"/>
    <lineage>
        <taxon>Eukaryota</taxon>
        <taxon>Fungi</taxon>
        <taxon>Dikarya</taxon>
        <taxon>Ascomycota</taxon>
        <taxon>Pezizomycotina</taxon>
        <taxon>Sordariomycetes</taxon>
        <taxon>Sordariomycetidae</taxon>
        <taxon>Sordariales</taxon>
        <taxon>Chaetomiaceae</taxon>
        <taxon>Staphylotrichum</taxon>
    </lineage>
</organism>
<keyword evidence="2" id="KW-1185">Reference proteome</keyword>
<evidence type="ECO:0000313" key="2">
    <source>
        <dbReference type="Proteomes" id="UP001303889"/>
    </source>
</evidence>
<reference evidence="1" key="2">
    <citation type="submission" date="2023-05" db="EMBL/GenBank/DDBJ databases">
        <authorList>
            <consortium name="Lawrence Berkeley National Laboratory"/>
            <person name="Steindorff A."/>
            <person name="Hensen N."/>
            <person name="Bonometti L."/>
            <person name="Westerberg I."/>
            <person name="Brannstrom I.O."/>
            <person name="Guillou S."/>
            <person name="Cros-Aarteil S."/>
            <person name="Calhoun S."/>
            <person name="Haridas S."/>
            <person name="Kuo A."/>
            <person name="Mondo S."/>
            <person name="Pangilinan J."/>
            <person name="Riley R."/>
            <person name="Labutti K."/>
            <person name="Andreopoulos B."/>
            <person name="Lipzen A."/>
            <person name="Chen C."/>
            <person name="Yanf M."/>
            <person name="Daum C."/>
            <person name="Ng V."/>
            <person name="Clum A."/>
            <person name="Ohm R."/>
            <person name="Martin F."/>
            <person name="Silar P."/>
            <person name="Natvig D."/>
            <person name="Lalanne C."/>
            <person name="Gautier V."/>
            <person name="Ament-Velasquez S.L."/>
            <person name="Kruys A."/>
            <person name="Hutchinson M.I."/>
            <person name="Powell A.J."/>
            <person name="Barry K."/>
            <person name="Miller A.N."/>
            <person name="Grigoriev I.V."/>
            <person name="Debuchy R."/>
            <person name="Gladieux P."/>
            <person name="Thoren M.H."/>
            <person name="Johannesson H."/>
        </authorList>
    </citation>
    <scope>NUCLEOTIDE SEQUENCE</scope>
    <source>
        <strain evidence="1">CBS 103.79</strain>
    </source>
</reference>
<comment type="caution">
    <text evidence="1">The sequence shown here is derived from an EMBL/GenBank/DDBJ whole genome shotgun (WGS) entry which is preliminary data.</text>
</comment>
<dbReference type="AlphaFoldDB" id="A0AAN6MB43"/>
<feature type="non-terminal residue" evidence="1">
    <location>
        <position position="1"/>
    </location>
</feature>
<sequence length="172" mass="19425">LVWENEEAQEAARQEYQRLLDDFTGSSIDLAAPVTHETFPISRGFNGQSSLDNTGHLEWTCFHFPPGMLSRRLFEYAYGPFIRMTSPSEQAGIPTACWVMTAGEWQPAEASDGPQTFTVVMRWESPAARLEWYEELFRLSRESYEMFGHTLDALKTVSSGGVTTGFLALQSR</sequence>
<evidence type="ECO:0000313" key="1">
    <source>
        <dbReference type="EMBL" id="KAK3897495.1"/>
    </source>
</evidence>
<proteinExistence type="predicted"/>